<reference evidence="21 22" key="1">
    <citation type="submission" date="2025-04" db="UniProtKB">
        <authorList>
            <consortium name="RefSeq"/>
        </authorList>
    </citation>
    <scope>IDENTIFICATION</scope>
    <source>
        <tissue evidence="21 22">Whole body</tissue>
    </source>
</reference>
<dbReference type="InterPro" id="IPR027417">
    <property type="entry name" value="P-loop_NTPase"/>
</dbReference>
<dbReference type="InterPro" id="IPR050628">
    <property type="entry name" value="SNF2_RAD54_helicase_TF"/>
</dbReference>
<dbReference type="Proteomes" id="UP000694846">
    <property type="component" value="Unplaced"/>
</dbReference>
<dbReference type="GO" id="GO:0005737">
    <property type="term" value="C:cytoplasm"/>
    <property type="evidence" value="ECO:0007669"/>
    <property type="project" value="UniProtKB-ARBA"/>
</dbReference>
<dbReference type="PANTHER" id="PTHR45626:SF50">
    <property type="entry name" value="TRANSCRIPTION TERMINATION FACTOR 2"/>
    <property type="match status" value="1"/>
</dbReference>
<dbReference type="InterPro" id="IPR049730">
    <property type="entry name" value="SNF2/RAD54-like_C"/>
</dbReference>
<dbReference type="SUPFAM" id="SSF52540">
    <property type="entry name" value="P-loop containing nucleoside triphosphate hydrolases"/>
    <property type="match status" value="2"/>
</dbReference>
<evidence type="ECO:0000256" key="8">
    <source>
        <dbReference type="ARBA" id="ARBA00022840"/>
    </source>
</evidence>
<protein>
    <recommendedName>
        <fullName evidence="13">Transcription termination factor 2</fullName>
    </recommendedName>
    <alternativeName>
        <fullName evidence="15">RNA polymerase II termination factor</fullName>
    </alternativeName>
    <alternativeName>
        <fullName evidence="14">Transcription release factor 2</fullName>
    </alternativeName>
</protein>
<evidence type="ECO:0000256" key="16">
    <source>
        <dbReference type="SAM" id="Coils"/>
    </source>
</evidence>
<evidence type="ECO:0000256" key="4">
    <source>
        <dbReference type="ARBA" id="ARBA00022553"/>
    </source>
</evidence>
<dbReference type="PROSITE" id="PS51192">
    <property type="entry name" value="HELICASE_ATP_BIND_1"/>
    <property type="match status" value="1"/>
</dbReference>
<evidence type="ECO:0000256" key="2">
    <source>
        <dbReference type="ARBA" id="ARBA00007025"/>
    </source>
</evidence>
<dbReference type="GO" id="GO:0003677">
    <property type="term" value="F:DNA binding"/>
    <property type="evidence" value="ECO:0007669"/>
    <property type="project" value="UniProtKB-KW"/>
</dbReference>
<dbReference type="CDD" id="cd18793">
    <property type="entry name" value="SF2_C_SNF"/>
    <property type="match status" value="1"/>
</dbReference>
<evidence type="ECO:0000256" key="5">
    <source>
        <dbReference type="ARBA" id="ARBA00022741"/>
    </source>
</evidence>
<evidence type="ECO:0000256" key="6">
    <source>
        <dbReference type="ARBA" id="ARBA00022801"/>
    </source>
</evidence>
<keyword evidence="11" id="KW-0804">Transcription</keyword>
<keyword evidence="6" id="KW-0378">Hydrolase</keyword>
<dbReference type="GO" id="GO:0008094">
    <property type="term" value="F:ATP-dependent activity, acting on DNA"/>
    <property type="evidence" value="ECO:0007669"/>
    <property type="project" value="UniProtKB-ARBA"/>
</dbReference>
<dbReference type="GO" id="GO:0005524">
    <property type="term" value="F:ATP binding"/>
    <property type="evidence" value="ECO:0007669"/>
    <property type="project" value="UniProtKB-KW"/>
</dbReference>
<dbReference type="PANTHER" id="PTHR45626">
    <property type="entry name" value="TRANSCRIPTION TERMINATION FACTOR 2-RELATED"/>
    <property type="match status" value="1"/>
</dbReference>
<dbReference type="Pfam" id="PF00176">
    <property type="entry name" value="SNF2-rel_dom"/>
    <property type="match status" value="1"/>
</dbReference>
<dbReference type="GO" id="GO:0006353">
    <property type="term" value="P:DNA-templated transcription termination"/>
    <property type="evidence" value="ECO:0007669"/>
    <property type="project" value="UniProtKB-KW"/>
</dbReference>
<keyword evidence="7" id="KW-0347">Helicase</keyword>
<evidence type="ECO:0000256" key="7">
    <source>
        <dbReference type="ARBA" id="ARBA00022806"/>
    </source>
</evidence>
<keyword evidence="9" id="KW-0805">Transcription regulation</keyword>
<keyword evidence="8" id="KW-0067">ATP-binding</keyword>
<name>A0A8B8FPB4_9HEMI</name>
<dbReference type="SMART" id="SM00487">
    <property type="entry name" value="DEXDc"/>
    <property type="match status" value="1"/>
</dbReference>
<dbReference type="PROSITE" id="PS51194">
    <property type="entry name" value="HELICASE_CTER"/>
    <property type="match status" value="1"/>
</dbReference>
<keyword evidence="20" id="KW-1185">Reference proteome</keyword>
<feature type="domain" description="Helicase ATP-binding" evidence="18">
    <location>
        <begin position="709"/>
        <end position="890"/>
    </location>
</feature>
<evidence type="ECO:0000256" key="12">
    <source>
        <dbReference type="ARBA" id="ARBA00023242"/>
    </source>
</evidence>
<organism evidence="20 22">
    <name type="scientific">Sipha flava</name>
    <name type="common">yellow sugarcane aphid</name>
    <dbReference type="NCBI Taxonomy" id="143950"/>
    <lineage>
        <taxon>Eukaryota</taxon>
        <taxon>Metazoa</taxon>
        <taxon>Ecdysozoa</taxon>
        <taxon>Arthropoda</taxon>
        <taxon>Hexapoda</taxon>
        <taxon>Insecta</taxon>
        <taxon>Pterygota</taxon>
        <taxon>Neoptera</taxon>
        <taxon>Paraneoptera</taxon>
        <taxon>Hemiptera</taxon>
        <taxon>Sternorrhyncha</taxon>
        <taxon>Aphidomorpha</taxon>
        <taxon>Aphidoidea</taxon>
        <taxon>Aphididae</taxon>
        <taxon>Sipha</taxon>
    </lineage>
</organism>
<keyword evidence="5" id="KW-0547">Nucleotide-binding</keyword>
<evidence type="ECO:0000256" key="14">
    <source>
        <dbReference type="ARBA" id="ARBA00079067"/>
    </source>
</evidence>
<evidence type="ECO:0000256" key="17">
    <source>
        <dbReference type="SAM" id="MobiDB-lite"/>
    </source>
</evidence>
<feature type="domain" description="Helicase C-terminal" evidence="19">
    <location>
        <begin position="1102"/>
        <end position="1268"/>
    </location>
</feature>
<dbReference type="GO" id="GO:0016787">
    <property type="term" value="F:hydrolase activity"/>
    <property type="evidence" value="ECO:0007669"/>
    <property type="project" value="UniProtKB-KW"/>
</dbReference>
<evidence type="ECO:0000256" key="10">
    <source>
        <dbReference type="ARBA" id="ARBA00023125"/>
    </source>
</evidence>
<feature type="coiled-coil region" evidence="16">
    <location>
        <begin position="528"/>
        <end position="562"/>
    </location>
</feature>
<dbReference type="SMART" id="SM00490">
    <property type="entry name" value="HELICc"/>
    <property type="match status" value="1"/>
</dbReference>
<dbReference type="GO" id="GO:0004386">
    <property type="term" value="F:helicase activity"/>
    <property type="evidence" value="ECO:0007669"/>
    <property type="project" value="UniProtKB-KW"/>
</dbReference>
<dbReference type="AlphaFoldDB" id="A0A8B8FPB4"/>
<gene>
    <name evidence="21 22" type="primary">LOC112684749</name>
</gene>
<keyword evidence="3" id="KW-0806">Transcription termination</keyword>
<feature type="compositionally biased region" description="Low complexity" evidence="17">
    <location>
        <begin position="1"/>
        <end position="10"/>
    </location>
</feature>
<evidence type="ECO:0000256" key="13">
    <source>
        <dbReference type="ARBA" id="ARBA00070113"/>
    </source>
</evidence>
<dbReference type="GeneID" id="112684749"/>
<sequence>MKSSRSSSSRNTRRNARRFMSESSEDSENDYSSNSIQMDSARAEKLFSHRRLPNSMSNNKKNQPNHIEANRTLFRVSDSDTSDSISQSNSAIDKKLCKNQQKTKKHFDETKNSNYDILNGFSVSKNNSALVDSDLSVKDYSQEKYVDRLIQSASENSTDNDSILKLPKMLRNQRRIIDSSEESDVATDIKKNQTNHIEDHRSLFSVSGSDTSYLSSQSYSLKNKKISKNKKKAVKEFDETSDSKITNGVNTSDKSINEFMHKPSNHDFVKYRNISLRSDDEESKSSNYNIFNDSCESKQNSASVDSDLSVGNDLQEKYVDQSIHSASENSTDNDSILKLPKMLKNRPHQVLESSDESDVVTGQNTVINETKIIQESESDEDIINSSKELYPTPMKANHEKSQLDIKLKELSLIESSDDDSDASNHYKSNIASSNQNLSFSDEIKMSNTSHFLHEPLSHSSILVNPSNVQKYKQSMELITLDTESPIVQNPKEFSLKQKNPIIIDLTKNNSDSDSSIILLDDNSSKNPKKLTNNEANSLRMEKNRLEDIIRQFMKNIDNMKNTMKVTNLHLLPDGGLRLKQAIKKEETALKDTKIQLNNVLTKLKEFSDEFSNHLNEPKLPPLLGLNPLKSFNCNDALIKKAAANIDIKAMGDKALSVYRTQQTMTLDVLQSLHNSLKTCPTTDMLADDPLGLKVELMDHQKYALSWLMWRESQKPHGGILADDMGLGKTLTMISLILKAEAEKKQEHFETDDSDRGVIKGGTLIICPSSLINQWINEIKSKLSPRLLDFVQHYGPNRESSPRRLSRKDVVITTYHVVMWDHKSHQHTSPLFQIKWKRIILDEAHTIRNPKSQTSIAICALSSVNYWALSGTPIHNKEADFYALLKFIKCHPFDDWAVWKRWVGNNDDAGKNRLSLLVKTLMLRRTKVELSEATTFKLPSKTVHTVKVELFKEEKEAYEKVLLFSSKLFATYLYEKAEKQNAIGNAYPVYNKTKYLHQKNIDDNIFKDLPELDKLFSQLKNNNNIQAHHILVLILRLRQLCCHPFLMKNMLESENLKVDGIQDTGDLELIDNMSRMSIGIPSVETKPLSNSNPIFDDSWISSKIKAVCDMVKEKVLHTNDKAIIVSQWPSMLHLIDNQLSQYQVKTELFSGAVPVLQRNKIVDEFNNLKHGPRILLLSLTAGGVGLNLVAANHMFLVDIHWNPQLEAQACDRIYRVGQTKPVNVYKFICSNTIESSIQSIQSHKLQIANNLFGGCSNVEGSKITLDDLKHIFNINPKFKQ</sequence>
<dbReference type="GO" id="GO:0005634">
    <property type="term" value="C:nucleus"/>
    <property type="evidence" value="ECO:0007669"/>
    <property type="project" value="UniProtKB-SubCell"/>
</dbReference>
<dbReference type="FunFam" id="3.40.50.10810:FF:000043">
    <property type="entry name" value="Transcription termination factor 2"/>
    <property type="match status" value="1"/>
</dbReference>
<dbReference type="Pfam" id="PF00271">
    <property type="entry name" value="Helicase_C"/>
    <property type="match status" value="1"/>
</dbReference>
<keyword evidence="16" id="KW-0175">Coiled coil</keyword>
<evidence type="ECO:0000256" key="11">
    <source>
        <dbReference type="ARBA" id="ARBA00023163"/>
    </source>
</evidence>
<keyword evidence="10" id="KW-0238">DNA-binding</keyword>
<dbReference type="Gene3D" id="3.40.50.10810">
    <property type="entry name" value="Tandem AAA-ATPase domain"/>
    <property type="match status" value="1"/>
</dbReference>
<dbReference type="RefSeq" id="XP_025412189.1">
    <property type="nucleotide sequence ID" value="XM_025556404.1"/>
</dbReference>
<dbReference type="InterPro" id="IPR038718">
    <property type="entry name" value="SNF2-like_sf"/>
</dbReference>
<feature type="region of interest" description="Disordered" evidence="17">
    <location>
        <begin position="1"/>
        <end position="45"/>
    </location>
</feature>
<dbReference type="InterPro" id="IPR000330">
    <property type="entry name" value="SNF2_N"/>
</dbReference>
<evidence type="ECO:0000259" key="19">
    <source>
        <dbReference type="PROSITE" id="PS51194"/>
    </source>
</evidence>
<evidence type="ECO:0000256" key="3">
    <source>
        <dbReference type="ARBA" id="ARBA00022472"/>
    </source>
</evidence>
<evidence type="ECO:0000256" key="9">
    <source>
        <dbReference type="ARBA" id="ARBA00023015"/>
    </source>
</evidence>
<keyword evidence="4" id="KW-0597">Phosphoprotein</keyword>
<dbReference type="InterPro" id="IPR014001">
    <property type="entry name" value="Helicase_ATP-bd"/>
</dbReference>
<keyword evidence="12" id="KW-0539">Nucleus</keyword>
<proteinExistence type="inferred from homology"/>
<dbReference type="OrthoDB" id="423559at2759"/>
<evidence type="ECO:0000313" key="20">
    <source>
        <dbReference type="Proteomes" id="UP000694846"/>
    </source>
</evidence>
<evidence type="ECO:0000256" key="1">
    <source>
        <dbReference type="ARBA" id="ARBA00004123"/>
    </source>
</evidence>
<comment type="similarity">
    <text evidence="2">Belongs to the SNF2/RAD54 helicase family.</text>
</comment>
<dbReference type="InterPro" id="IPR001650">
    <property type="entry name" value="Helicase_C-like"/>
</dbReference>
<dbReference type="GO" id="GO:0006281">
    <property type="term" value="P:DNA repair"/>
    <property type="evidence" value="ECO:0007669"/>
    <property type="project" value="TreeGrafter"/>
</dbReference>
<dbReference type="Gene3D" id="3.40.50.300">
    <property type="entry name" value="P-loop containing nucleotide triphosphate hydrolases"/>
    <property type="match status" value="1"/>
</dbReference>
<evidence type="ECO:0000256" key="15">
    <source>
        <dbReference type="ARBA" id="ARBA00082628"/>
    </source>
</evidence>
<comment type="subcellular location">
    <subcellularLocation>
        <location evidence="1">Nucleus</location>
    </subcellularLocation>
</comment>
<evidence type="ECO:0000259" key="18">
    <source>
        <dbReference type="PROSITE" id="PS51192"/>
    </source>
</evidence>
<accession>A0A8B8FPB4</accession>
<evidence type="ECO:0000313" key="21">
    <source>
        <dbReference type="RefSeq" id="XP_025412189.1"/>
    </source>
</evidence>
<evidence type="ECO:0000313" key="22">
    <source>
        <dbReference type="RefSeq" id="XP_025412190.1"/>
    </source>
</evidence>
<dbReference type="RefSeq" id="XP_025412190.1">
    <property type="nucleotide sequence ID" value="XM_025556405.1"/>
</dbReference>